<dbReference type="AlphaFoldDB" id="A0A7Y4NBE9"/>
<organism evidence="2 3">
    <name type="scientific">Corallococcus exercitus</name>
    <dbReference type="NCBI Taxonomy" id="2316736"/>
    <lineage>
        <taxon>Bacteria</taxon>
        <taxon>Pseudomonadati</taxon>
        <taxon>Myxococcota</taxon>
        <taxon>Myxococcia</taxon>
        <taxon>Myxococcales</taxon>
        <taxon>Cystobacterineae</taxon>
        <taxon>Myxococcaceae</taxon>
        <taxon>Corallococcus</taxon>
    </lineage>
</organism>
<keyword evidence="1" id="KW-0472">Membrane</keyword>
<feature type="transmembrane region" description="Helical" evidence="1">
    <location>
        <begin position="72"/>
        <end position="91"/>
    </location>
</feature>
<comment type="caution">
    <text evidence="2">The sequence shown here is derived from an EMBL/GenBank/DDBJ whole genome shotgun (WGS) entry which is preliminary data.</text>
</comment>
<dbReference type="Proteomes" id="UP000528460">
    <property type="component" value="Unassembled WGS sequence"/>
</dbReference>
<feature type="transmembrane region" description="Helical" evidence="1">
    <location>
        <begin position="12"/>
        <end position="36"/>
    </location>
</feature>
<dbReference type="EMBL" id="JABFJW010000016">
    <property type="protein sequence ID" value="NOK08127.1"/>
    <property type="molecule type" value="Genomic_DNA"/>
</dbReference>
<gene>
    <name evidence="2" type="ORF">HNS30_03625</name>
</gene>
<dbReference type="RefSeq" id="WP_171412392.1">
    <property type="nucleotide sequence ID" value="NZ_JABFJW010000016.1"/>
</dbReference>
<evidence type="ECO:0000313" key="3">
    <source>
        <dbReference type="Proteomes" id="UP000528460"/>
    </source>
</evidence>
<sequence>MGAKVRPTEKQCLATGFAALGLSAAAYLIFMVRYAAGTRTGLGLWSTLVYALLGVAAICAVYAAVRHRSNPALVLLVGCGIALAVFAFFSAS</sequence>
<proteinExistence type="predicted"/>
<keyword evidence="1" id="KW-0812">Transmembrane</keyword>
<accession>A0A7Y4NBE9</accession>
<protein>
    <submittedName>
        <fullName evidence="2">Uncharacterized protein</fullName>
    </submittedName>
</protein>
<name>A0A7Y4NBE9_9BACT</name>
<evidence type="ECO:0000313" key="2">
    <source>
        <dbReference type="EMBL" id="NOK08127.1"/>
    </source>
</evidence>
<evidence type="ECO:0000256" key="1">
    <source>
        <dbReference type="SAM" id="Phobius"/>
    </source>
</evidence>
<feature type="transmembrane region" description="Helical" evidence="1">
    <location>
        <begin position="42"/>
        <end position="65"/>
    </location>
</feature>
<reference evidence="2 3" key="1">
    <citation type="submission" date="2020-05" db="EMBL/GenBank/DDBJ databases">
        <authorList>
            <person name="Whitworth D."/>
        </authorList>
    </citation>
    <scope>NUCLEOTIDE SEQUENCE [LARGE SCALE GENOMIC DNA]</scope>
    <source>
        <strain evidence="2 3">CA046A</strain>
    </source>
</reference>
<keyword evidence="1" id="KW-1133">Transmembrane helix</keyword>